<dbReference type="EMBL" id="GEDC01001276">
    <property type="protein sequence ID" value="JAS36022.1"/>
    <property type="molecule type" value="Transcribed_RNA"/>
</dbReference>
<reference evidence="1" key="1">
    <citation type="submission" date="2015-12" db="EMBL/GenBank/DDBJ databases">
        <title>De novo transcriptome assembly of four potential Pierce s Disease insect vectors from Arizona vineyards.</title>
        <authorList>
            <person name="Tassone E.E."/>
        </authorList>
    </citation>
    <scope>NUCLEOTIDE SEQUENCE</scope>
</reference>
<organism evidence="1">
    <name type="scientific">Clastoptera arizonana</name>
    <name type="common">Arizona spittle bug</name>
    <dbReference type="NCBI Taxonomy" id="38151"/>
    <lineage>
        <taxon>Eukaryota</taxon>
        <taxon>Metazoa</taxon>
        <taxon>Ecdysozoa</taxon>
        <taxon>Arthropoda</taxon>
        <taxon>Hexapoda</taxon>
        <taxon>Insecta</taxon>
        <taxon>Pterygota</taxon>
        <taxon>Neoptera</taxon>
        <taxon>Paraneoptera</taxon>
        <taxon>Hemiptera</taxon>
        <taxon>Auchenorrhyncha</taxon>
        <taxon>Cercopoidea</taxon>
        <taxon>Clastopteridae</taxon>
        <taxon>Clastoptera</taxon>
    </lineage>
</organism>
<protein>
    <submittedName>
        <fullName evidence="1">Uncharacterized protein</fullName>
    </submittedName>
</protein>
<sequence length="136" mass="14983">MEVTLRMAMDRSMSDISALSGVWTSDAMHVTHRTRWRVREPSHRVVKSTATRAVGPRKRNGGVHEGWVYPAKPLLVWILNAAAATVNKPAGMPSPRFNFPLSSIKATAPITKEEIPQTTCKTLRRSTDAKGYPSGS</sequence>
<evidence type="ECO:0000313" key="1">
    <source>
        <dbReference type="EMBL" id="JAS36022.1"/>
    </source>
</evidence>
<name>A0A1B6EDM5_9HEMI</name>
<gene>
    <name evidence="1" type="ORF">g.45577</name>
</gene>
<proteinExistence type="predicted"/>
<accession>A0A1B6EDM5</accession>
<dbReference type="AlphaFoldDB" id="A0A1B6EDM5"/>